<dbReference type="EMBL" id="MN176230">
    <property type="protein sequence ID" value="QFR56489.1"/>
    <property type="molecule type" value="Genomic_DNA"/>
</dbReference>
<sequence>MKKTLVYKREKPITLIYPVNQTFQKGDTLEVNHKEHVEQLSGYGFEEVKTKKKKEGAN</sequence>
<proteinExistence type="predicted"/>
<organism evidence="1 2">
    <name type="scientific">Bacillus phage 056SW001B</name>
    <dbReference type="NCBI Taxonomy" id="2601663"/>
    <lineage>
        <taxon>Viruses</taxon>
        <taxon>Duplodnaviria</taxon>
        <taxon>Heunggongvirae</taxon>
        <taxon>Uroviricota</taxon>
        <taxon>Caudoviricetes</taxon>
        <taxon>Ehrlichviridae</taxon>
        <taxon>Gettysburgvirus</taxon>
        <taxon>Gettysburgvirus gv056SW001B</taxon>
    </lineage>
</organism>
<gene>
    <name evidence="1" type="primary">24</name>
    <name evidence="1" type="ORF">056SW001B_24</name>
</gene>
<accession>A0A5P8PIJ6</accession>
<protein>
    <submittedName>
        <fullName evidence="1">Uncharacterized protein</fullName>
    </submittedName>
</protein>
<dbReference type="Proteomes" id="UP000326637">
    <property type="component" value="Segment"/>
</dbReference>
<evidence type="ECO:0000313" key="1">
    <source>
        <dbReference type="EMBL" id="QFR56489.1"/>
    </source>
</evidence>
<reference evidence="1 2" key="1">
    <citation type="submission" date="2019-07" db="EMBL/GenBank/DDBJ databases">
        <authorList>
            <person name="Krukonis G.P."/>
            <person name="Delesalle V.A."/>
        </authorList>
    </citation>
    <scope>NUCLEOTIDE SEQUENCE [LARGE SCALE GENOMIC DNA]</scope>
</reference>
<keyword evidence="2" id="KW-1185">Reference proteome</keyword>
<evidence type="ECO:0000313" key="2">
    <source>
        <dbReference type="Proteomes" id="UP000326637"/>
    </source>
</evidence>
<name>A0A5P8PIJ6_9CAUD</name>